<organism evidence="2">
    <name type="scientific">freshwater metagenome</name>
    <dbReference type="NCBI Taxonomy" id="449393"/>
    <lineage>
        <taxon>unclassified sequences</taxon>
        <taxon>metagenomes</taxon>
        <taxon>ecological metagenomes</taxon>
    </lineage>
</organism>
<protein>
    <submittedName>
        <fullName evidence="2">Unannotated protein</fullName>
    </submittedName>
</protein>
<dbReference type="Pfam" id="PF00480">
    <property type="entry name" value="ROK"/>
    <property type="match status" value="1"/>
</dbReference>
<dbReference type="PANTHER" id="PTHR18964:SF173">
    <property type="entry name" value="GLUCOKINASE"/>
    <property type="match status" value="1"/>
</dbReference>
<evidence type="ECO:0000313" key="3">
    <source>
        <dbReference type="EMBL" id="CAB4991418.1"/>
    </source>
</evidence>
<evidence type="ECO:0000256" key="1">
    <source>
        <dbReference type="ARBA" id="ARBA00006479"/>
    </source>
</evidence>
<dbReference type="PANTHER" id="PTHR18964">
    <property type="entry name" value="ROK (REPRESSOR, ORF, KINASE) FAMILY"/>
    <property type="match status" value="1"/>
</dbReference>
<evidence type="ECO:0000313" key="2">
    <source>
        <dbReference type="EMBL" id="CAB4964680.1"/>
    </source>
</evidence>
<dbReference type="InterPro" id="IPR036390">
    <property type="entry name" value="WH_DNA-bd_sf"/>
</dbReference>
<dbReference type="SUPFAM" id="SSF46785">
    <property type="entry name" value="Winged helix' DNA-binding domain"/>
    <property type="match status" value="1"/>
</dbReference>
<dbReference type="InterPro" id="IPR049874">
    <property type="entry name" value="ROK_cs"/>
</dbReference>
<proteinExistence type="inferred from homology"/>
<gene>
    <name evidence="2" type="ORF">UFOPK3773_02284</name>
    <name evidence="3" type="ORF">UFOPK3992_00066</name>
</gene>
<dbReference type="EMBL" id="CAFBNF010000378">
    <property type="protein sequence ID" value="CAB4964680.1"/>
    <property type="molecule type" value="Genomic_DNA"/>
</dbReference>
<dbReference type="PROSITE" id="PS01125">
    <property type="entry name" value="ROK"/>
    <property type="match status" value="1"/>
</dbReference>
<dbReference type="InterPro" id="IPR043129">
    <property type="entry name" value="ATPase_NBD"/>
</dbReference>
<name>A0A6J7L8V0_9ZZZZ</name>
<dbReference type="Gene3D" id="1.10.10.10">
    <property type="entry name" value="Winged helix-like DNA-binding domain superfamily/Winged helix DNA-binding domain"/>
    <property type="match status" value="1"/>
</dbReference>
<sequence length="419" mass="43859">MLADATPTPDVLAVLQRIREAGPTTRADLGLDLGLRRGVVTQRVGVLLELGLVDEAVIRPSSGGRAPRELAFRRDAGYVLVAELGATTLATGIADLSGALIITDEVQADVAQGPTPVLDQLEATWSRLLHESGIKREQLWGAGLGVPGPVEFATGRPISPPIMPGWDDFPLRERLAAAFDIPVWIDNEVNLEALGESRIGIGRNVDEMIFVKMSVGIGSGVISRSVLHRGANGAAGDIGHIAVAQDDDATCRCGNTGCLEAVVGGAALVRLARERATVENSTILGRLMADGVSIGVDDLSTAAQGGDAVAVDLLMQCGRMVGETLATLVNFYNPGLLVLGGRLAQGNDVVLSTVRETVYGRSLPLATRNLVIARRELGSAGGLVGAAVMVVDELFSRTRFALWSPRSSPHGHSEIASPV</sequence>
<dbReference type="EMBL" id="CAFBOZ010000005">
    <property type="protein sequence ID" value="CAB4991418.1"/>
    <property type="molecule type" value="Genomic_DNA"/>
</dbReference>
<dbReference type="InterPro" id="IPR000600">
    <property type="entry name" value="ROK"/>
</dbReference>
<dbReference type="SUPFAM" id="SSF53067">
    <property type="entry name" value="Actin-like ATPase domain"/>
    <property type="match status" value="1"/>
</dbReference>
<dbReference type="Gene3D" id="3.30.420.40">
    <property type="match status" value="2"/>
</dbReference>
<reference evidence="2" key="1">
    <citation type="submission" date="2020-05" db="EMBL/GenBank/DDBJ databases">
        <authorList>
            <person name="Chiriac C."/>
            <person name="Salcher M."/>
            <person name="Ghai R."/>
            <person name="Kavagutti S V."/>
        </authorList>
    </citation>
    <scope>NUCLEOTIDE SEQUENCE</scope>
</reference>
<dbReference type="AlphaFoldDB" id="A0A6J7L8V0"/>
<comment type="similarity">
    <text evidence="1">Belongs to the ROK (NagC/XylR) family.</text>
</comment>
<accession>A0A6J7L8V0</accession>
<dbReference type="InterPro" id="IPR036388">
    <property type="entry name" value="WH-like_DNA-bd_sf"/>
</dbReference>